<dbReference type="SUPFAM" id="SSF53756">
    <property type="entry name" value="UDP-Glycosyltransferase/glycogen phosphorylase"/>
    <property type="match status" value="1"/>
</dbReference>
<dbReference type="RefSeq" id="WP_125245382.1">
    <property type="nucleotide sequence ID" value="NZ_RSED01000029.1"/>
</dbReference>
<keyword evidence="3" id="KW-1185">Reference proteome</keyword>
<dbReference type="AlphaFoldDB" id="A0A3R8T1V2"/>
<accession>A0A3R8T1V2</accession>
<feature type="domain" description="Glycosyl transferase family 1" evidence="1">
    <location>
        <begin position="197"/>
        <end position="353"/>
    </location>
</feature>
<evidence type="ECO:0000313" key="3">
    <source>
        <dbReference type="Proteomes" id="UP000269265"/>
    </source>
</evidence>
<dbReference type="InterPro" id="IPR001296">
    <property type="entry name" value="Glyco_trans_1"/>
</dbReference>
<gene>
    <name evidence="2" type="ORF">EIP75_22155</name>
</gene>
<dbReference type="OrthoDB" id="8779556at2"/>
<dbReference type="PANTHER" id="PTHR45947:SF3">
    <property type="entry name" value="SULFOQUINOVOSYL TRANSFERASE SQD2"/>
    <property type="match status" value="1"/>
</dbReference>
<protein>
    <submittedName>
        <fullName evidence="2">Glycosyltransferase</fullName>
    </submittedName>
</protein>
<dbReference type="Gene3D" id="3.40.50.2000">
    <property type="entry name" value="Glycogen Phosphorylase B"/>
    <property type="match status" value="2"/>
</dbReference>
<dbReference type="Pfam" id="PF00534">
    <property type="entry name" value="Glycos_transf_1"/>
    <property type="match status" value="1"/>
</dbReference>
<sequence length="382" mass="42421">MTNRSSAPAQPLARRRVALVTNNPPPYRVPVFNAVSDNPAWDVHFIFSAAREPDRAWDFDPIRFKAHYLRERYVASSDTFIHFNIDVWKVLREIRPELVFLNGFNPTNILAFLYARMHGAALGMLIDGTISTELRLSRWHRLLRRWMYPHIDTFAGPSEATLQLYEHYGAPRSAMFKSHLCANNAAYGHGTVPQHAKADLIFCARFIAEKSPSFALQVADGVARRLGRAVSILMVGSGPLDDSLREEAKGYTRLHVEFPGFAKQAELPGLYARARVLLFPTVRDAWGVVANEACASGVPVVVTPTAGVAGELVVDGDSGYVRPLGDLQAWVDAATQLLSDQALYDRMSARSRELVAEYTFDNAARGLADAIGHGLDRVKPHR</sequence>
<keyword evidence="2" id="KW-0808">Transferase</keyword>
<organism evidence="2 3">
    <name type="scientific">Aquabacterium soli</name>
    <dbReference type="NCBI Taxonomy" id="2493092"/>
    <lineage>
        <taxon>Bacteria</taxon>
        <taxon>Pseudomonadati</taxon>
        <taxon>Pseudomonadota</taxon>
        <taxon>Betaproteobacteria</taxon>
        <taxon>Burkholderiales</taxon>
        <taxon>Aquabacterium</taxon>
    </lineage>
</organism>
<evidence type="ECO:0000259" key="1">
    <source>
        <dbReference type="Pfam" id="PF00534"/>
    </source>
</evidence>
<reference evidence="2 3" key="1">
    <citation type="submission" date="2018-12" db="EMBL/GenBank/DDBJ databases">
        <title>The whole draft genome of Aquabacterium sp. SJQ9.</title>
        <authorList>
            <person name="Sun L."/>
            <person name="Gao X."/>
            <person name="Chen W."/>
            <person name="Huang K."/>
        </authorList>
    </citation>
    <scope>NUCLEOTIDE SEQUENCE [LARGE SCALE GENOMIC DNA]</scope>
    <source>
        <strain evidence="2 3">SJQ9</strain>
    </source>
</reference>
<dbReference type="GO" id="GO:0016757">
    <property type="term" value="F:glycosyltransferase activity"/>
    <property type="evidence" value="ECO:0007669"/>
    <property type="project" value="InterPro"/>
</dbReference>
<dbReference type="InterPro" id="IPR050194">
    <property type="entry name" value="Glycosyltransferase_grp1"/>
</dbReference>
<proteinExistence type="predicted"/>
<dbReference type="Proteomes" id="UP000269265">
    <property type="component" value="Unassembled WGS sequence"/>
</dbReference>
<dbReference type="CDD" id="cd03801">
    <property type="entry name" value="GT4_PimA-like"/>
    <property type="match status" value="1"/>
</dbReference>
<dbReference type="PANTHER" id="PTHR45947">
    <property type="entry name" value="SULFOQUINOVOSYL TRANSFERASE SQD2"/>
    <property type="match status" value="1"/>
</dbReference>
<comment type="caution">
    <text evidence="2">The sequence shown here is derived from an EMBL/GenBank/DDBJ whole genome shotgun (WGS) entry which is preliminary data.</text>
</comment>
<evidence type="ECO:0000313" key="2">
    <source>
        <dbReference type="EMBL" id="RRS01033.1"/>
    </source>
</evidence>
<dbReference type="EMBL" id="RSED01000029">
    <property type="protein sequence ID" value="RRS01033.1"/>
    <property type="molecule type" value="Genomic_DNA"/>
</dbReference>
<name>A0A3R8T1V2_9BURK</name>